<evidence type="ECO:0000256" key="4">
    <source>
        <dbReference type="ARBA" id="ARBA00023136"/>
    </source>
</evidence>
<keyword evidence="4 6" id="KW-0472">Membrane</keyword>
<dbReference type="InterPro" id="IPR047817">
    <property type="entry name" value="ABC2_TM_bact-type"/>
</dbReference>
<feature type="domain" description="ABC transmembrane type-2" evidence="7">
    <location>
        <begin position="44"/>
        <end position="276"/>
    </location>
</feature>
<keyword evidence="6" id="KW-0813">Transport</keyword>
<evidence type="ECO:0000259" key="7">
    <source>
        <dbReference type="PROSITE" id="PS51012"/>
    </source>
</evidence>
<protein>
    <recommendedName>
        <fullName evidence="6">Transport permease protein</fullName>
    </recommendedName>
</protein>
<dbReference type="Proteomes" id="UP000622245">
    <property type="component" value="Unassembled WGS sequence"/>
</dbReference>
<keyword evidence="3 6" id="KW-1133">Transmembrane helix</keyword>
<dbReference type="Pfam" id="PF01061">
    <property type="entry name" value="ABC2_membrane"/>
    <property type="match status" value="1"/>
</dbReference>
<evidence type="ECO:0000256" key="2">
    <source>
        <dbReference type="ARBA" id="ARBA00022692"/>
    </source>
</evidence>
<keyword evidence="5" id="KW-0046">Antibiotic resistance</keyword>
<evidence type="ECO:0000256" key="5">
    <source>
        <dbReference type="ARBA" id="ARBA00023251"/>
    </source>
</evidence>
<gene>
    <name evidence="8" type="ORF">JM949_02545</name>
</gene>
<accession>A0ABS1YAJ4</accession>
<keyword evidence="2 6" id="KW-0812">Transmembrane</keyword>
<name>A0ABS1YAJ4_9ACTN</name>
<keyword evidence="9" id="KW-1185">Reference proteome</keyword>
<dbReference type="PANTHER" id="PTHR43229">
    <property type="entry name" value="NODULATION PROTEIN J"/>
    <property type="match status" value="1"/>
</dbReference>
<feature type="transmembrane region" description="Helical" evidence="6">
    <location>
        <begin position="46"/>
        <end position="64"/>
    </location>
</feature>
<feature type="transmembrane region" description="Helical" evidence="6">
    <location>
        <begin position="134"/>
        <end position="154"/>
    </location>
</feature>
<sequence length="278" mass="29221">MVDTVQPVRTGPAPSATAWHGSGVGTQIVILAGRAVRPVFLRPSRLVVSLIQPFVMLGLFSQVFRSMADTPLFPPDVSYINYLVPAILFTTATTVSAQAGVGMTSDMRNGVLARFRSMPVRTFSVLTARSIADLARGALELTVMIIMALLIFGFDPPGGLLGTAVAMLLALAVGWSLGWLFLALATWLRGSENVQACGILITMLLQFASSAFVPVASMPTYLRAVATVNPLSYGIDAARGLILGRPVGTSVVGTLAICLVLSAVCSVLAARGLDRTGR</sequence>
<dbReference type="EMBL" id="JAEVHL010000006">
    <property type="protein sequence ID" value="MBM0274418.1"/>
    <property type="molecule type" value="Genomic_DNA"/>
</dbReference>
<evidence type="ECO:0000313" key="9">
    <source>
        <dbReference type="Proteomes" id="UP000622245"/>
    </source>
</evidence>
<reference evidence="8 9" key="1">
    <citation type="submission" date="2021-01" db="EMBL/GenBank/DDBJ databases">
        <title>Draft genome sequence of Micromonospora sp. strain STR1s_6.</title>
        <authorList>
            <person name="Karlyshev A."/>
            <person name="Jawad R."/>
        </authorList>
    </citation>
    <scope>NUCLEOTIDE SEQUENCE [LARGE SCALE GENOMIC DNA]</scope>
    <source>
        <strain evidence="8 9">STR1S-6</strain>
    </source>
</reference>
<dbReference type="RefSeq" id="WP_203146844.1">
    <property type="nucleotide sequence ID" value="NZ_JAEVHL010000006.1"/>
</dbReference>
<evidence type="ECO:0000256" key="1">
    <source>
        <dbReference type="ARBA" id="ARBA00004141"/>
    </source>
</evidence>
<dbReference type="InterPro" id="IPR051784">
    <property type="entry name" value="Nod_factor_ABC_transporter"/>
</dbReference>
<feature type="transmembrane region" description="Helical" evidence="6">
    <location>
        <begin position="251"/>
        <end position="270"/>
    </location>
</feature>
<evidence type="ECO:0000313" key="8">
    <source>
        <dbReference type="EMBL" id="MBM0274418.1"/>
    </source>
</evidence>
<organism evidence="8 9">
    <name type="scientific">Micromonospora tarensis</name>
    <dbReference type="NCBI Taxonomy" id="2806100"/>
    <lineage>
        <taxon>Bacteria</taxon>
        <taxon>Bacillati</taxon>
        <taxon>Actinomycetota</taxon>
        <taxon>Actinomycetes</taxon>
        <taxon>Micromonosporales</taxon>
        <taxon>Micromonosporaceae</taxon>
        <taxon>Micromonospora</taxon>
    </lineage>
</organism>
<proteinExistence type="inferred from homology"/>
<comment type="subcellular location">
    <subcellularLocation>
        <location evidence="6">Cell membrane</location>
        <topology evidence="6">Multi-pass membrane protein</topology>
    </subcellularLocation>
    <subcellularLocation>
        <location evidence="1">Membrane</location>
        <topology evidence="1">Multi-pass membrane protein</topology>
    </subcellularLocation>
</comment>
<comment type="similarity">
    <text evidence="6">Belongs to the ABC-2 integral membrane protein family.</text>
</comment>
<dbReference type="PROSITE" id="PS51012">
    <property type="entry name" value="ABC_TM2"/>
    <property type="match status" value="1"/>
</dbReference>
<evidence type="ECO:0000256" key="6">
    <source>
        <dbReference type="RuleBase" id="RU361157"/>
    </source>
</evidence>
<keyword evidence="6" id="KW-1003">Cell membrane</keyword>
<feature type="transmembrane region" description="Helical" evidence="6">
    <location>
        <begin position="196"/>
        <end position="216"/>
    </location>
</feature>
<dbReference type="PANTHER" id="PTHR43229:SF2">
    <property type="entry name" value="NODULATION PROTEIN J"/>
    <property type="match status" value="1"/>
</dbReference>
<comment type="caution">
    <text evidence="8">The sequence shown here is derived from an EMBL/GenBank/DDBJ whole genome shotgun (WGS) entry which is preliminary data.</text>
</comment>
<feature type="transmembrane region" description="Helical" evidence="6">
    <location>
        <begin position="79"/>
        <end position="101"/>
    </location>
</feature>
<dbReference type="InterPro" id="IPR000412">
    <property type="entry name" value="ABC_2_transport"/>
</dbReference>
<feature type="transmembrane region" description="Helical" evidence="6">
    <location>
        <begin position="160"/>
        <end position="184"/>
    </location>
</feature>
<dbReference type="InterPro" id="IPR013525">
    <property type="entry name" value="ABC2_TM"/>
</dbReference>
<evidence type="ECO:0000256" key="3">
    <source>
        <dbReference type="ARBA" id="ARBA00022989"/>
    </source>
</evidence>
<dbReference type="PIRSF" id="PIRSF006648">
    <property type="entry name" value="DrrB"/>
    <property type="match status" value="1"/>
</dbReference>